<evidence type="ECO:0000313" key="2">
    <source>
        <dbReference type="Proteomes" id="UP000559653"/>
    </source>
</evidence>
<organism evidence="1 2">
    <name type="scientific">Candidatus Nitrosomaritimum aestuariumsis</name>
    <dbReference type="NCBI Taxonomy" id="3342354"/>
    <lineage>
        <taxon>Archaea</taxon>
        <taxon>Nitrososphaerota</taxon>
        <taxon>Nitrososphaeria</taxon>
        <taxon>Nitrosopumilales</taxon>
        <taxon>Nitrosopumilaceae</taxon>
        <taxon>Candidatus Nitrosomaritimum</taxon>
    </lineage>
</organism>
<evidence type="ECO:0000313" key="1">
    <source>
        <dbReference type="EMBL" id="MBA4452674.1"/>
    </source>
</evidence>
<name>A0AC60VYP6_9ARCH</name>
<reference evidence="1 2" key="1">
    <citation type="journal article" date="2020" name="Appl. Environ. Microbiol.">
        <title>Genomic Characteristics of a Novel Species of Ammonia-Oxidizing Archaea from the Jiulong River Estuary.</title>
        <authorList>
            <person name="Zou D."/>
            <person name="Wan R."/>
            <person name="Han L."/>
            <person name="Xu M.N."/>
            <person name="Liu Y."/>
            <person name="Liu H."/>
            <person name="Kao S.J."/>
            <person name="Li M."/>
        </authorList>
    </citation>
    <scope>NUCLEOTIDE SEQUENCE [LARGE SCALE GENOMIC DNA]</scope>
    <source>
        <strain evidence="1">W1bin1</strain>
    </source>
</reference>
<comment type="caution">
    <text evidence="1">The sequence shown here is derived from an EMBL/GenBank/DDBJ whole genome shotgun (WGS) entry which is preliminary data.</text>
</comment>
<dbReference type="EMBL" id="JACEMZ010000037">
    <property type="protein sequence ID" value="MBA4452674.1"/>
    <property type="molecule type" value="Genomic_DNA"/>
</dbReference>
<dbReference type="Proteomes" id="UP000559653">
    <property type="component" value="Unassembled WGS sequence"/>
</dbReference>
<protein>
    <submittedName>
        <fullName evidence="1">Exosome protein</fullName>
    </submittedName>
</protein>
<accession>A0AC60VYP6</accession>
<proteinExistence type="predicted"/>
<sequence length="141" mass="16614">MAKLEVTIEVIIHATEDIEKFYEGFSEMFGLEKDIFSVSQVIGHFDNPIITIRAKITKKEALGFLAKFLEKISENQKNEIIEHIEERTENSTLYIRFDKQMFIQGKIEFREKEAIRLKIHTPVYNKKDTVKVFSEIFQKVI</sequence>
<gene>
    <name evidence="1" type="ORF">H2B03_05840</name>
</gene>